<reference evidence="3" key="1">
    <citation type="submission" date="2021-02" db="EMBL/GenBank/DDBJ databases">
        <authorList>
            <person name="Nowell W R."/>
        </authorList>
    </citation>
    <scope>NUCLEOTIDE SEQUENCE</scope>
</reference>
<keyword evidence="1" id="KW-0732">Signal</keyword>
<accession>A0A814KPI1</accession>
<evidence type="ECO:0000313" key="3">
    <source>
        <dbReference type="EMBL" id="CAF1053607.1"/>
    </source>
</evidence>
<evidence type="ECO:0000313" key="2">
    <source>
        <dbReference type="EMBL" id="CAF1045987.1"/>
    </source>
</evidence>
<evidence type="ECO:0000256" key="1">
    <source>
        <dbReference type="SAM" id="SignalP"/>
    </source>
</evidence>
<dbReference type="Proteomes" id="UP000663877">
    <property type="component" value="Unassembled WGS sequence"/>
</dbReference>
<protein>
    <submittedName>
        <fullName evidence="3">Uncharacterized protein</fullName>
    </submittedName>
</protein>
<dbReference type="OrthoDB" id="10008381at2759"/>
<evidence type="ECO:0000313" key="4">
    <source>
        <dbReference type="EMBL" id="CAF1120805.1"/>
    </source>
</evidence>
<feature type="signal peptide" evidence="1">
    <location>
        <begin position="1"/>
        <end position="20"/>
    </location>
</feature>
<sequence>MNRILLTFVILSGLIAIIHCSTIVRTQNVNEIDPFGLIRDNYGCDAVISSCGKKGKCCDNHDACYKKHGCGAISWFYLWGNCRNCNMAVMGCAVANNPGTSSCCSAGNCGQARP</sequence>
<gene>
    <name evidence="2" type="ORF">BJG266_LOCUS18338</name>
    <name evidence="3" type="ORF">QVE165_LOCUS17756</name>
    <name evidence="4" type="ORF">QVE165_LOCUS21384</name>
</gene>
<organism evidence="3 5">
    <name type="scientific">Adineta steineri</name>
    <dbReference type="NCBI Taxonomy" id="433720"/>
    <lineage>
        <taxon>Eukaryota</taxon>
        <taxon>Metazoa</taxon>
        <taxon>Spiralia</taxon>
        <taxon>Gnathifera</taxon>
        <taxon>Rotifera</taxon>
        <taxon>Eurotatoria</taxon>
        <taxon>Bdelloidea</taxon>
        <taxon>Adinetida</taxon>
        <taxon>Adinetidae</taxon>
        <taxon>Adineta</taxon>
    </lineage>
</organism>
<dbReference type="EMBL" id="CAJNOM010000137">
    <property type="protein sequence ID" value="CAF1120805.1"/>
    <property type="molecule type" value="Genomic_DNA"/>
</dbReference>
<proteinExistence type="predicted"/>
<feature type="chain" id="PRO_5036225044" evidence="1">
    <location>
        <begin position="21"/>
        <end position="114"/>
    </location>
</feature>
<evidence type="ECO:0000313" key="5">
    <source>
        <dbReference type="Proteomes" id="UP000663832"/>
    </source>
</evidence>
<dbReference type="EMBL" id="CAJNOI010000093">
    <property type="protein sequence ID" value="CAF1045987.1"/>
    <property type="molecule type" value="Genomic_DNA"/>
</dbReference>
<keyword evidence="5" id="KW-1185">Reference proteome</keyword>
<dbReference type="Proteomes" id="UP000663832">
    <property type="component" value="Unassembled WGS sequence"/>
</dbReference>
<name>A0A814KPI1_9BILA</name>
<comment type="caution">
    <text evidence="3">The sequence shown here is derived from an EMBL/GenBank/DDBJ whole genome shotgun (WGS) entry which is preliminary data.</text>
</comment>
<dbReference type="EMBL" id="CAJNOM010000103">
    <property type="protein sequence ID" value="CAF1053607.1"/>
    <property type="molecule type" value="Genomic_DNA"/>
</dbReference>
<dbReference type="AlphaFoldDB" id="A0A814KPI1"/>